<accession>A0AA39CVR2</accession>
<gene>
    <name evidence="2" type="ORF">H2204_008837</name>
</gene>
<reference evidence="2" key="1">
    <citation type="submission" date="2022-10" db="EMBL/GenBank/DDBJ databases">
        <title>Culturing micro-colonial fungi from biological soil crusts in the Mojave desert and describing Neophaeococcomyces mojavensis, and introducing the new genera and species Taxawa tesnikishii.</title>
        <authorList>
            <person name="Kurbessoian T."/>
            <person name="Stajich J.E."/>
        </authorList>
    </citation>
    <scope>NUCLEOTIDE SEQUENCE</scope>
    <source>
        <strain evidence="2">TK_35</strain>
    </source>
</reference>
<keyword evidence="1" id="KW-0472">Membrane</keyword>
<keyword evidence="3" id="KW-1185">Reference proteome</keyword>
<sequence>MAIGLPHEINPDEANWRGKTAWLYGGFAFVGLVWAYFRLPETKGRTYKELDILFHLKVPTNKFKTQEVEVAIGLAQNEVGPTDVADKIDKSAAGDSEERRV</sequence>
<evidence type="ECO:0000256" key="1">
    <source>
        <dbReference type="SAM" id="Phobius"/>
    </source>
</evidence>
<evidence type="ECO:0000313" key="2">
    <source>
        <dbReference type="EMBL" id="KAJ9630033.1"/>
    </source>
</evidence>
<protein>
    <submittedName>
        <fullName evidence="2">Uncharacterized protein</fullName>
    </submittedName>
</protein>
<keyword evidence="1" id="KW-0812">Transmembrane</keyword>
<dbReference type="InterPro" id="IPR036259">
    <property type="entry name" value="MFS_trans_sf"/>
</dbReference>
<proteinExistence type="predicted"/>
<dbReference type="Gene3D" id="1.20.1250.20">
    <property type="entry name" value="MFS general substrate transporter like domains"/>
    <property type="match status" value="1"/>
</dbReference>
<organism evidence="2 3">
    <name type="scientific">Knufia peltigerae</name>
    <dbReference type="NCBI Taxonomy" id="1002370"/>
    <lineage>
        <taxon>Eukaryota</taxon>
        <taxon>Fungi</taxon>
        <taxon>Dikarya</taxon>
        <taxon>Ascomycota</taxon>
        <taxon>Pezizomycotina</taxon>
        <taxon>Eurotiomycetes</taxon>
        <taxon>Chaetothyriomycetidae</taxon>
        <taxon>Chaetothyriales</taxon>
        <taxon>Trichomeriaceae</taxon>
        <taxon>Knufia</taxon>
    </lineage>
</organism>
<dbReference type="Proteomes" id="UP001172681">
    <property type="component" value="Unassembled WGS sequence"/>
</dbReference>
<dbReference type="AlphaFoldDB" id="A0AA39CVR2"/>
<feature type="transmembrane region" description="Helical" evidence="1">
    <location>
        <begin position="21"/>
        <end position="39"/>
    </location>
</feature>
<dbReference type="EMBL" id="JAPDRN010000066">
    <property type="protein sequence ID" value="KAJ9630033.1"/>
    <property type="molecule type" value="Genomic_DNA"/>
</dbReference>
<comment type="caution">
    <text evidence="2">The sequence shown here is derived from an EMBL/GenBank/DDBJ whole genome shotgun (WGS) entry which is preliminary data.</text>
</comment>
<name>A0AA39CVR2_9EURO</name>
<evidence type="ECO:0000313" key="3">
    <source>
        <dbReference type="Proteomes" id="UP001172681"/>
    </source>
</evidence>
<keyword evidence="1" id="KW-1133">Transmembrane helix</keyword>